<organism evidence="2 3">
    <name type="scientific">Coniophora puteana (strain RWD-64-598)</name>
    <name type="common">Brown rot fungus</name>
    <dbReference type="NCBI Taxonomy" id="741705"/>
    <lineage>
        <taxon>Eukaryota</taxon>
        <taxon>Fungi</taxon>
        <taxon>Dikarya</taxon>
        <taxon>Basidiomycota</taxon>
        <taxon>Agaricomycotina</taxon>
        <taxon>Agaricomycetes</taxon>
        <taxon>Agaricomycetidae</taxon>
        <taxon>Boletales</taxon>
        <taxon>Coniophorineae</taxon>
        <taxon>Coniophoraceae</taxon>
        <taxon>Coniophora</taxon>
    </lineage>
</organism>
<accession>A0A5M3MTY5</accession>
<protein>
    <recommendedName>
        <fullName evidence="4">Chitin synthase export chaperone</fullName>
    </recommendedName>
</protein>
<proteinExistence type="predicted"/>
<evidence type="ECO:0000256" key="1">
    <source>
        <dbReference type="SAM" id="Phobius"/>
    </source>
</evidence>
<keyword evidence="1" id="KW-1133">Transmembrane helix</keyword>
<dbReference type="RefSeq" id="XP_007766418.1">
    <property type="nucleotide sequence ID" value="XM_007768228.1"/>
</dbReference>
<reference evidence="3" key="1">
    <citation type="journal article" date="2012" name="Science">
        <title>The Paleozoic origin of enzymatic lignin decomposition reconstructed from 31 fungal genomes.</title>
        <authorList>
            <person name="Floudas D."/>
            <person name="Binder M."/>
            <person name="Riley R."/>
            <person name="Barry K."/>
            <person name="Blanchette R.A."/>
            <person name="Henrissat B."/>
            <person name="Martinez A.T."/>
            <person name="Otillar R."/>
            <person name="Spatafora J.W."/>
            <person name="Yadav J.S."/>
            <person name="Aerts A."/>
            <person name="Benoit I."/>
            <person name="Boyd A."/>
            <person name="Carlson A."/>
            <person name="Copeland A."/>
            <person name="Coutinho P.M."/>
            <person name="de Vries R.P."/>
            <person name="Ferreira P."/>
            <person name="Findley K."/>
            <person name="Foster B."/>
            <person name="Gaskell J."/>
            <person name="Glotzer D."/>
            <person name="Gorecki P."/>
            <person name="Heitman J."/>
            <person name="Hesse C."/>
            <person name="Hori C."/>
            <person name="Igarashi K."/>
            <person name="Jurgens J.A."/>
            <person name="Kallen N."/>
            <person name="Kersten P."/>
            <person name="Kohler A."/>
            <person name="Kuees U."/>
            <person name="Kumar T.K.A."/>
            <person name="Kuo A."/>
            <person name="LaButti K."/>
            <person name="Larrondo L.F."/>
            <person name="Lindquist E."/>
            <person name="Ling A."/>
            <person name="Lombard V."/>
            <person name="Lucas S."/>
            <person name="Lundell T."/>
            <person name="Martin R."/>
            <person name="McLaughlin D.J."/>
            <person name="Morgenstern I."/>
            <person name="Morin E."/>
            <person name="Murat C."/>
            <person name="Nagy L.G."/>
            <person name="Nolan M."/>
            <person name="Ohm R.A."/>
            <person name="Patyshakuliyeva A."/>
            <person name="Rokas A."/>
            <person name="Ruiz-Duenas F.J."/>
            <person name="Sabat G."/>
            <person name="Salamov A."/>
            <person name="Samejima M."/>
            <person name="Schmutz J."/>
            <person name="Slot J.C."/>
            <person name="St John F."/>
            <person name="Stenlid J."/>
            <person name="Sun H."/>
            <person name="Sun S."/>
            <person name="Syed K."/>
            <person name="Tsang A."/>
            <person name="Wiebenga A."/>
            <person name="Young D."/>
            <person name="Pisabarro A."/>
            <person name="Eastwood D.C."/>
            <person name="Martin F."/>
            <person name="Cullen D."/>
            <person name="Grigoriev I.V."/>
            <person name="Hibbett D.S."/>
        </authorList>
    </citation>
    <scope>NUCLEOTIDE SEQUENCE [LARGE SCALE GENOMIC DNA]</scope>
    <source>
        <strain evidence="3">RWD-64-598 SS2</strain>
    </source>
</reference>
<feature type="transmembrane region" description="Helical" evidence="1">
    <location>
        <begin position="150"/>
        <end position="168"/>
    </location>
</feature>
<evidence type="ECO:0000313" key="3">
    <source>
        <dbReference type="Proteomes" id="UP000053558"/>
    </source>
</evidence>
<keyword evidence="1" id="KW-0812">Transmembrane</keyword>
<comment type="caution">
    <text evidence="2">The sequence shown here is derived from an EMBL/GenBank/DDBJ whole genome shotgun (WGS) entry which is preliminary data.</text>
</comment>
<dbReference type="KEGG" id="cput:CONPUDRAFT_71383"/>
<gene>
    <name evidence="2" type="ORF">CONPUDRAFT_71383</name>
</gene>
<dbReference type="GeneID" id="19208918"/>
<keyword evidence="3" id="KW-1185">Reference proteome</keyword>
<evidence type="ECO:0000313" key="2">
    <source>
        <dbReference type="EMBL" id="EIW82623.1"/>
    </source>
</evidence>
<dbReference type="Proteomes" id="UP000053558">
    <property type="component" value="Unassembled WGS sequence"/>
</dbReference>
<keyword evidence="1" id="KW-0472">Membrane</keyword>
<name>A0A5M3MTY5_CONPW</name>
<sequence>MAAITSSWTFNETQYDLEVEDSLDARATILTRINFSEYFTEVSKIELVWMHPKNTMSCLFIVNRYLTPLGFIECDHYARYEGVMLALAVEIAELMMLVRVAALYNNHKVAVSALGLIHVAWLAVAIWLMIHGAPVMHTPAVHSSSTLASSFAWIPMTYDTIVITLILWRTIPDLYAKEINTIGSICYRLMVDGLIYYMYVTFTPRSL</sequence>
<feature type="transmembrane region" description="Helical" evidence="1">
    <location>
        <begin position="180"/>
        <end position="199"/>
    </location>
</feature>
<feature type="transmembrane region" description="Helical" evidence="1">
    <location>
        <begin position="109"/>
        <end position="130"/>
    </location>
</feature>
<evidence type="ECO:0008006" key="4">
    <source>
        <dbReference type="Google" id="ProtNLM"/>
    </source>
</evidence>
<dbReference type="EMBL" id="JH711576">
    <property type="protein sequence ID" value="EIW82623.1"/>
    <property type="molecule type" value="Genomic_DNA"/>
</dbReference>
<dbReference type="AlphaFoldDB" id="A0A5M3MTY5"/>